<dbReference type="AlphaFoldDB" id="A0A937F6E1"/>
<comment type="similarity">
    <text evidence="1">Belongs to the 'phage' integrase family.</text>
</comment>
<reference evidence="5" key="1">
    <citation type="submission" date="2021-01" db="EMBL/GenBank/DDBJ databases">
        <title>Fulvivirga kasyanovii gen. nov., sp nov., a novel member of the phylum Bacteroidetes isolated from seawater in a mussel farm.</title>
        <authorList>
            <person name="Zhao L.-H."/>
            <person name="Wang Z.-J."/>
        </authorList>
    </citation>
    <scope>NUCLEOTIDE SEQUENCE</scope>
    <source>
        <strain evidence="5">2943</strain>
    </source>
</reference>
<evidence type="ECO:0000259" key="4">
    <source>
        <dbReference type="PROSITE" id="PS51898"/>
    </source>
</evidence>
<keyword evidence="2" id="KW-0238">DNA-binding</keyword>
<dbReference type="EMBL" id="JAESIY010000001">
    <property type="protein sequence ID" value="MBL3655099.1"/>
    <property type="molecule type" value="Genomic_DNA"/>
</dbReference>
<dbReference type="PANTHER" id="PTHR30349:SF64">
    <property type="entry name" value="PROPHAGE INTEGRASE INTD-RELATED"/>
    <property type="match status" value="1"/>
</dbReference>
<dbReference type="InterPro" id="IPR050090">
    <property type="entry name" value="Tyrosine_recombinase_XerCD"/>
</dbReference>
<dbReference type="GO" id="GO:0006310">
    <property type="term" value="P:DNA recombination"/>
    <property type="evidence" value="ECO:0007669"/>
    <property type="project" value="UniProtKB-KW"/>
</dbReference>
<dbReference type="Pfam" id="PF13102">
    <property type="entry name" value="Phage_int_SAM_5"/>
    <property type="match status" value="1"/>
</dbReference>
<dbReference type="GO" id="GO:0015074">
    <property type="term" value="P:DNA integration"/>
    <property type="evidence" value="ECO:0007669"/>
    <property type="project" value="InterPro"/>
</dbReference>
<evidence type="ECO:0000256" key="1">
    <source>
        <dbReference type="ARBA" id="ARBA00008857"/>
    </source>
</evidence>
<evidence type="ECO:0000313" key="6">
    <source>
        <dbReference type="Proteomes" id="UP000659388"/>
    </source>
</evidence>
<dbReference type="InterPro" id="IPR013762">
    <property type="entry name" value="Integrase-like_cat_sf"/>
</dbReference>
<evidence type="ECO:0000313" key="5">
    <source>
        <dbReference type="EMBL" id="MBL3655099.1"/>
    </source>
</evidence>
<dbReference type="InterPro" id="IPR025269">
    <property type="entry name" value="SAM-like_dom"/>
</dbReference>
<dbReference type="InterPro" id="IPR035386">
    <property type="entry name" value="Arm-DNA-bind_5"/>
</dbReference>
<dbReference type="RefSeq" id="WP_202242273.1">
    <property type="nucleotide sequence ID" value="NZ_JAESIY010000001.1"/>
</dbReference>
<evidence type="ECO:0000256" key="3">
    <source>
        <dbReference type="ARBA" id="ARBA00023172"/>
    </source>
</evidence>
<dbReference type="CDD" id="cd01185">
    <property type="entry name" value="INTN1_C_like"/>
    <property type="match status" value="1"/>
</dbReference>
<comment type="caution">
    <text evidence="5">The sequence shown here is derived from an EMBL/GenBank/DDBJ whole genome shotgun (WGS) entry which is preliminary data.</text>
</comment>
<dbReference type="Gene3D" id="1.10.443.10">
    <property type="entry name" value="Intergrase catalytic core"/>
    <property type="match status" value="1"/>
</dbReference>
<keyword evidence="6" id="KW-1185">Reference proteome</keyword>
<dbReference type="Proteomes" id="UP000659388">
    <property type="component" value="Unassembled WGS sequence"/>
</dbReference>
<sequence length="407" mass="47960">MRSQSTFGFSFYVKKYKKISGQVPIYVRITVNGHSVDMSIKRKVHLEDWDAVKSRVRKSSNGSDILNSYMGTLRNRLYECIEELEKERKIITADAIKNRYTGQDQRRNSLLQLVEYHNREMNYELKEGTMKNYRSTERYIRKFLKSRLRVKDIYLEELNYGFIKSFERYIRNNPLQSNLPCTQNGTMKHMERLCKMMNLALREEWITKNPFIKYQLKFRKTERCYLNHDELQHIESVKLTKDRLVLVRDVFVFACYTGLSYIDTLNLSTDNIIKGVDNELWITGRRQKSDKLFSVPLLPKALSILKKYKHRNDLPMKGEGKCLPVYSNQKTNQYLKELAVLCGINKNLTFHTARHTFATTITLANDIPIETVSEMLGHTKLSTTQIYAKVIKQKISRDMAGLREKLR</sequence>
<dbReference type="InterPro" id="IPR011010">
    <property type="entry name" value="DNA_brk_join_enz"/>
</dbReference>
<accession>A0A937F6E1</accession>
<organism evidence="5 6">
    <name type="scientific">Fulvivirga sediminis</name>
    <dbReference type="NCBI Taxonomy" id="2803949"/>
    <lineage>
        <taxon>Bacteria</taxon>
        <taxon>Pseudomonadati</taxon>
        <taxon>Bacteroidota</taxon>
        <taxon>Cytophagia</taxon>
        <taxon>Cytophagales</taxon>
        <taxon>Fulvivirgaceae</taxon>
        <taxon>Fulvivirga</taxon>
    </lineage>
</organism>
<feature type="domain" description="Tyr recombinase" evidence="4">
    <location>
        <begin position="219"/>
        <end position="400"/>
    </location>
</feature>
<proteinExistence type="inferred from homology"/>
<keyword evidence="3" id="KW-0233">DNA recombination</keyword>
<protein>
    <submittedName>
        <fullName evidence="5">Site-specific integrase</fullName>
    </submittedName>
</protein>
<dbReference type="InterPro" id="IPR010998">
    <property type="entry name" value="Integrase_recombinase_N"/>
</dbReference>
<dbReference type="SUPFAM" id="SSF56349">
    <property type="entry name" value="DNA breaking-rejoining enzymes"/>
    <property type="match status" value="1"/>
</dbReference>
<name>A0A937F6E1_9BACT</name>
<dbReference type="PANTHER" id="PTHR30349">
    <property type="entry name" value="PHAGE INTEGRASE-RELATED"/>
    <property type="match status" value="1"/>
</dbReference>
<evidence type="ECO:0000256" key="2">
    <source>
        <dbReference type="ARBA" id="ARBA00023125"/>
    </source>
</evidence>
<dbReference type="InterPro" id="IPR002104">
    <property type="entry name" value="Integrase_catalytic"/>
</dbReference>
<dbReference type="Pfam" id="PF17293">
    <property type="entry name" value="Arm-DNA-bind_5"/>
    <property type="match status" value="1"/>
</dbReference>
<dbReference type="Gene3D" id="1.10.150.130">
    <property type="match status" value="1"/>
</dbReference>
<dbReference type="Pfam" id="PF00589">
    <property type="entry name" value="Phage_integrase"/>
    <property type="match status" value="1"/>
</dbReference>
<dbReference type="GO" id="GO:0003677">
    <property type="term" value="F:DNA binding"/>
    <property type="evidence" value="ECO:0007669"/>
    <property type="project" value="UniProtKB-KW"/>
</dbReference>
<gene>
    <name evidence="5" type="ORF">JL102_03090</name>
</gene>
<dbReference type="PROSITE" id="PS51898">
    <property type="entry name" value="TYR_RECOMBINASE"/>
    <property type="match status" value="1"/>
</dbReference>